<gene>
    <name evidence="4" type="primary">fsr4_5</name>
    <name evidence="4" type="ORF">LCER1_G008705</name>
</gene>
<feature type="domain" description="Enoyl reductase (ER)" evidence="3">
    <location>
        <begin position="11"/>
        <end position="360"/>
    </location>
</feature>
<evidence type="ECO:0000259" key="3">
    <source>
        <dbReference type="SMART" id="SM00829"/>
    </source>
</evidence>
<comment type="caution">
    <text evidence="4">The sequence shown here is derived from an EMBL/GenBank/DDBJ whole genome shotgun (WGS) entry which is preliminary data.</text>
</comment>
<evidence type="ECO:0000256" key="2">
    <source>
        <dbReference type="ARBA" id="ARBA00023002"/>
    </source>
</evidence>
<dbReference type="InterPro" id="IPR011032">
    <property type="entry name" value="GroES-like_sf"/>
</dbReference>
<dbReference type="PANTHER" id="PTHR45348">
    <property type="entry name" value="HYPOTHETICAL OXIDOREDUCTASE (EUROFUNG)"/>
    <property type="match status" value="1"/>
</dbReference>
<dbReference type="GO" id="GO:0016651">
    <property type="term" value="F:oxidoreductase activity, acting on NAD(P)H"/>
    <property type="evidence" value="ECO:0007669"/>
    <property type="project" value="InterPro"/>
</dbReference>
<dbReference type="SUPFAM" id="SSF51735">
    <property type="entry name" value="NAD(P)-binding Rossmann-fold domains"/>
    <property type="match status" value="1"/>
</dbReference>
<dbReference type="EMBL" id="QGMG01001239">
    <property type="protein sequence ID" value="TVY50219.1"/>
    <property type="molecule type" value="Genomic_DNA"/>
</dbReference>
<evidence type="ECO:0000256" key="1">
    <source>
        <dbReference type="ARBA" id="ARBA00008072"/>
    </source>
</evidence>
<dbReference type="SMART" id="SM00829">
    <property type="entry name" value="PKS_ER"/>
    <property type="match status" value="1"/>
</dbReference>
<dbReference type="Proteomes" id="UP000481288">
    <property type="component" value="Unassembled WGS sequence"/>
</dbReference>
<proteinExistence type="inferred from homology"/>
<dbReference type="Pfam" id="PF08240">
    <property type="entry name" value="ADH_N"/>
    <property type="match status" value="1"/>
</dbReference>
<name>A0A7D8Z2B7_9HELO</name>
<sequence>MKEVIVHPTPELWTEIHEVPIPEPGPKEIVIKVVVAGSNVKDWLHLTALNISLNSGDDIAGIVHALGSEVTEIREFVVGDRVAAFHPMMSPHGAFAEYAIVPYHTVFKLPDKTSFEEAATIPLVVTTAGITLFRRQGLPPPWSPRSSASPPLPLIVYGASSALGTFAVKLARASNIHPIIAIAGSSSSHLGPLLDKSKGDTLVDYRVGAREMKRLVKDELKGLECHHAFDAISGNGTWIPVSQMLAPSADAETSFLSVVSGSNKYHDEEIPESVKVVYTYVGTAHSGAYRPGMVKQPTDVEFVESDPEWTYVFFRYVAKMLADGKLTGHPFEVVDGGLQGVEDGLNMLKAGKAKGFKYIFRVAT</sequence>
<evidence type="ECO:0000313" key="4">
    <source>
        <dbReference type="EMBL" id="TVY50219.1"/>
    </source>
</evidence>
<dbReference type="SUPFAM" id="SSF50129">
    <property type="entry name" value="GroES-like"/>
    <property type="match status" value="1"/>
</dbReference>
<dbReference type="InterPro" id="IPR047122">
    <property type="entry name" value="Trans-enoyl_RdTase-like"/>
</dbReference>
<reference evidence="4 5" key="1">
    <citation type="submission" date="2018-05" db="EMBL/GenBank/DDBJ databases">
        <title>Whole genome sequencing for identification of molecular markers to develop diagnostic detection tools for the regulated plant pathogen Lachnellula willkommii.</title>
        <authorList>
            <person name="Giroux E."/>
            <person name="Bilodeau G."/>
        </authorList>
    </citation>
    <scope>NUCLEOTIDE SEQUENCE [LARGE SCALE GENOMIC DNA]</scope>
    <source>
        <strain evidence="4 5">CBS 625.97</strain>
    </source>
</reference>
<accession>A0A7D8Z2B7</accession>
<dbReference type="InterPro" id="IPR020843">
    <property type="entry name" value="ER"/>
</dbReference>
<dbReference type="PANTHER" id="PTHR45348:SF5">
    <property type="entry name" value="OXIDOREDUCTASE, PUTATIVE (AFU_ORTHOLOGUE AFUA_8G01420)-RELATED"/>
    <property type="match status" value="1"/>
</dbReference>
<keyword evidence="5" id="KW-1185">Reference proteome</keyword>
<dbReference type="InterPro" id="IPR036291">
    <property type="entry name" value="NAD(P)-bd_dom_sf"/>
</dbReference>
<keyword evidence="2" id="KW-0560">Oxidoreductase</keyword>
<dbReference type="InterPro" id="IPR013154">
    <property type="entry name" value="ADH-like_N"/>
</dbReference>
<dbReference type="OrthoDB" id="3233595at2759"/>
<dbReference type="AlphaFoldDB" id="A0A7D8Z2B7"/>
<dbReference type="CDD" id="cd08249">
    <property type="entry name" value="enoyl_reductase_like"/>
    <property type="match status" value="1"/>
</dbReference>
<dbReference type="Gene3D" id="3.40.50.720">
    <property type="entry name" value="NAD(P)-binding Rossmann-like Domain"/>
    <property type="match status" value="1"/>
</dbReference>
<dbReference type="Gene3D" id="3.90.180.10">
    <property type="entry name" value="Medium-chain alcohol dehydrogenases, catalytic domain"/>
    <property type="match status" value="1"/>
</dbReference>
<protein>
    <submittedName>
        <fullName evidence="4">Trans-enoyl reductase fsr4</fullName>
    </submittedName>
</protein>
<evidence type="ECO:0000313" key="5">
    <source>
        <dbReference type="Proteomes" id="UP000481288"/>
    </source>
</evidence>
<comment type="similarity">
    <text evidence="1">Belongs to the zinc-containing alcohol dehydrogenase family.</text>
</comment>
<organism evidence="4 5">
    <name type="scientific">Lachnellula cervina</name>
    <dbReference type="NCBI Taxonomy" id="1316786"/>
    <lineage>
        <taxon>Eukaryota</taxon>
        <taxon>Fungi</taxon>
        <taxon>Dikarya</taxon>
        <taxon>Ascomycota</taxon>
        <taxon>Pezizomycotina</taxon>
        <taxon>Leotiomycetes</taxon>
        <taxon>Helotiales</taxon>
        <taxon>Lachnaceae</taxon>
        <taxon>Lachnellula</taxon>
    </lineage>
</organism>